<dbReference type="EnsemblFungi" id="EJT74547">
    <property type="protein sequence ID" value="EJT74547"/>
    <property type="gene ID" value="GGTG_08387"/>
</dbReference>
<evidence type="ECO:0000256" key="2">
    <source>
        <dbReference type="ARBA" id="ARBA00007163"/>
    </source>
</evidence>
<keyword evidence="5" id="KW-0804">Transcription</keyword>
<keyword evidence="11" id="KW-1185">Reference proteome</keyword>
<dbReference type="VEuPathDB" id="FungiDB:GGTG_08387"/>
<organism evidence="9">
    <name type="scientific">Gaeumannomyces tritici (strain R3-111a-1)</name>
    <name type="common">Wheat and barley take-all root rot fungus</name>
    <name type="synonym">Gaeumannomyces graminis var. tritici</name>
    <dbReference type="NCBI Taxonomy" id="644352"/>
    <lineage>
        <taxon>Eukaryota</taxon>
        <taxon>Fungi</taxon>
        <taxon>Dikarya</taxon>
        <taxon>Ascomycota</taxon>
        <taxon>Pezizomycotina</taxon>
        <taxon>Sordariomycetes</taxon>
        <taxon>Sordariomycetidae</taxon>
        <taxon>Magnaporthales</taxon>
        <taxon>Magnaporthaceae</taxon>
        <taxon>Gaeumannomyces</taxon>
    </lineage>
</organism>
<sequence>MMPAVAPQPAAGAPAPMSGHPISPPQAPGAQQLLPGPPPPEFGELTPDARKAKRELSQSKRAAQNRAAQSCAARLQRAFRQRKEGYIKKLEQQVRDYTEMDNSLKTLQSENYHLREYVMQLQTRLLNTQGEYPQPPPGLSLGHPHGGAPAMQSPGPLPAPQMTAPPACQEPVAPVPGAGTPLEQVAQAVANLGRAEHNTADSSATSPFVDKAFKPIPMDEDARTADEITRQLHDGLPATDM</sequence>
<feature type="region of interest" description="Disordered" evidence="8">
    <location>
        <begin position="1"/>
        <end position="69"/>
    </location>
</feature>
<dbReference type="PANTHER" id="PTHR40621">
    <property type="entry name" value="TRANSCRIPTION FACTOR KAPC-RELATED"/>
    <property type="match status" value="1"/>
</dbReference>
<keyword evidence="4" id="KW-0238">DNA-binding</keyword>
<evidence type="ECO:0000256" key="3">
    <source>
        <dbReference type="ARBA" id="ARBA00023015"/>
    </source>
</evidence>
<dbReference type="SUPFAM" id="SSF57959">
    <property type="entry name" value="Leucine zipper domain"/>
    <property type="match status" value="1"/>
</dbReference>
<dbReference type="GO" id="GO:0090575">
    <property type="term" value="C:RNA polymerase II transcription regulator complex"/>
    <property type="evidence" value="ECO:0007669"/>
    <property type="project" value="TreeGrafter"/>
</dbReference>
<gene>
    <name evidence="10" type="primary">20348845</name>
    <name evidence="9" type="ORF">GGTG_08387</name>
</gene>
<dbReference type="EMBL" id="GL385398">
    <property type="protein sequence ID" value="EJT74547.1"/>
    <property type="molecule type" value="Genomic_DNA"/>
</dbReference>
<evidence type="ECO:0000313" key="11">
    <source>
        <dbReference type="Proteomes" id="UP000006039"/>
    </source>
</evidence>
<reference evidence="9" key="3">
    <citation type="submission" date="2010-09" db="EMBL/GenBank/DDBJ databases">
        <title>Annotation of Gaeumannomyces graminis var. tritici R3-111a-1.</title>
        <authorList>
            <consortium name="The Broad Institute Genome Sequencing Platform"/>
            <person name="Ma L.-J."/>
            <person name="Dead R."/>
            <person name="Young S.K."/>
            <person name="Zeng Q."/>
            <person name="Gargeya S."/>
            <person name="Fitzgerald M."/>
            <person name="Haas B."/>
            <person name="Abouelleil A."/>
            <person name="Alvarado L."/>
            <person name="Arachchi H.M."/>
            <person name="Berlin A."/>
            <person name="Brown A."/>
            <person name="Chapman S.B."/>
            <person name="Chen Z."/>
            <person name="Dunbar C."/>
            <person name="Freedman E."/>
            <person name="Gearin G."/>
            <person name="Gellesch M."/>
            <person name="Goldberg J."/>
            <person name="Griggs A."/>
            <person name="Gujja S."/>
            <person name="Heiman D."/>
            <person name="Howarth C."/>
            <person name="Larson L."/>
            <person name="Lui A."/>
            <person name="MacDonald P.J.P."/>
            <person name="Mehta T."/>
            <person name="Montmayeur A."/>
            <person name="Murphy C."/>
            <person name="Neiman D."/>
            <person name="Pearson M."/>
            <person name="Priest M."/>
            <person name="Roberts A."/>
            <person name="Saif S."/>
            <person name="Shea T."/>
            <person name="Shenoy N."/>
            <person name="Sisk P."/>
            <person name="Stolte C."/>
            <person name="Sykes S."/>
            <person name="Yandava C."/>
            <person name="Wortman J."/>
            <person name="Nusbaum C."/>
            <person name="Birren B."/>
        </authorList>
    </citation>
    <scope>NUCLEOTIDE SEQUENCE</scope>
    <source>
        <strain evidence="9">R3-111a-1</strain>
    </source>
</reference>
<feature type="compositionally biased region" description="Low complexity" evidence="8">
    <location>
        <begin position="1"/>
        <end position="16"/>
    </location>
</feature>
<evidence type="ECO:0000313" key="10">
    <source>
        <dbReference type="EnsemblFungi" id="EJT74547"/>
    </source>
</evidence>
<evidence type="ECO:0000256" key="6">
    <source>
        <dbReference type="ARBA" id="ARBA00023242"/>
    </source>
</evidence>
<keyword evidence="7" id="KW-0175">Coiled coil</keyword>
<reference evidence="10" key="5">
    <citation type="submission" date="2018-04" db="UniProtKB">
        <authorList>
            <consortium name="EnsemblFungi"/>
        </authorList>
    </citation>
    <scope>IDENTIFICATION</scope>
    <source>
        <strain evidence="10">R3-111a-1</strain>
    </source>
</reference>
<dbReference type="eggNOG" id="ENOG502SC5V">
    <property type="taxonomic scope" value="Eukaryota"/>
</dbReference>
<accession>J3P4F0</accession>
<dbReference type="GeneID" id="20348845"/>
<feature type="compositionally biased region" description="Low complexity" evidence="8">
    <location>
        <begin position="139"/>
        <end position="149"/>
    </location>
</feature>
<reference evidence="10" key="4">
    <citation type="journal article" date="2015" name="G3 (Bethesda)">
        <title>Genome sequences of three phytopathogenic species of the Magnaporthaceae family of fungi.</title>
        <authorList>
            <person name="Okagaki L.H."/>
            <person name="Nunes C.C."/>
            <person name="Sailsbery J."/>
            <person name="Clay B."/>
            <person name="Brown D."/>
            <person name="John T."/>
            <person name="Oh Y."/>
            <person name="Young N."/>
            <person name="Fitzgerald M."/>
            <person name="Haas B.J."/>
            <person name="Zeng Q."/>
            <person name="Young S."/>
            <person name="Adiconis X."/>
            <person name="Fan L."/>
            <person name="Levin J.Z."/>
            <person name="Mitchell T.K."/>
            <person name="Okubara P.A."/>
            <person name="Farman M.L."/>
            <person name="Kohn L.M."/>
            <person name="Birren B."/>
            <person name="Ma L.-J."/>
            <person name="Dean R.A."/>
        </authorList>
    </citation>
    <scope>NUCLEOTIDE SEQUENCE</scope>
    <source>
        <strain evidence="10">R3-111a-1</strain>
    </source>
</reference>
<dbReference type="HOGENOM" id="CLU_050914_1_2_1"/>
<dbReference type="OrthoDB" id="2593073at2759"/>
<feature type="region of interest" description="Disordered" evidence="8">
    <location>
        <begin position="128"/>
        <end position="179"/>
    </location>
</feature>
<evidence type="ECO:0000256" key="8">
    <source>
        <dbReference type="SAM" id="MobiDB-lite"/>
    </source>
</evidence>
<feature type="region of interest" description="Disordered" evidence="8">
    <location>
        <begin position="219"/>
        <end position="241"/>
    </location>
</feature>
<dbReference type="InterPro" id="IPR046347">
    <property type="entry name" value="bZIP_sf"/>
</dbReference>
<dbReference type="GO" id="GO:0000976">
    <property type="term" value="F:transcription cis-regulatory region binding"/>
    <property type="evidence" value="ECO:0007669"/>
    <property type="project" value="InterPro"/>
</dbReference>
<evidence type="ECO:0008006" key="12">
    <source>
        <dbReference type="Google" id="ProtNLM"/>
    </source>
</evidence>
<comment type="similarity">
    <text evidence="2">Belongs to the bZIP family.</text>
</comment>
<evidence type="ECO:0000313" key="9">
    <source>
        <dbReference type="EMBL" id="EJT74547.1"/>
    </source>
</evidence>
<keyword evidence="6" id="KW-0539">Nucleus</keyword>
<keyword evidence="3" id="KW-0805">Transcription regulation</keyword>
<dbReference type="Gene3D" id="1.20.5.170">
    <property type="match status" value="1"/>
</dbReference>
<dbReference type="AlphaFoldDB" id="J3P4F0"/>
<proteinExistence type="inferred from homology"/>
<reference evidence="9" key="2">
    <citation type="submission" date="2010-07" db="EMBL/GenBank/DDBJ databases">
        <authorList>
            <consortium name="The Broad Institute Genome Sequencing Platform"/>
            <consortium name="Broad Institute Genome Sequencing Center for Infectious Disease"/>
            <person name="Ma L.-J."/>
            <person name="Dead R."/>
            <person name="Young S."/>
            <person name="Zeng Q."/>
            <person name="Koehrsen M."/>
            <person name="Alvarado L."/>
            <person name="Berlin A."/>
            <person name="Chapman S.B."/>
            <person name="Chen Z."/>
            <person name="Freedman E."/>
            <person name="Gellesch M."/>
            <person name="Goldberg J."/>
            <person name="Griggs A."/>
            <person name="Gujja S."/>
            <person name="Heilman E.R."/>
            <person name="Heiman D."/>
            <person name="Hepburn T."/>
            <person name="Howarth C."/>
            <person name="Jen D."/>
            <person name="Larson L."/>
            <person name="Mehta T."/>
            <person name="Neiman D."/>
            <person name="Pearson M."/>
            <person name="Roberts A."/>
            <person name="Saif S."/>
            <person name="Shea T."/>
            <person name="Shenoy N."/>
            <person name="Sisk P."/>
            <person name="Stolte C."/>
            <person name="Sykes S."/>
            <person name="Walk T."/>
            <person name="White J."/>
            <person name="Yandava C."/>
            <person name="Haas B."/>
            <person name="Nusbaum C."/>
            <person name="Birren B."/>
        </authorList>
    </citation>
    <scope>NUCLEOTIDE SEQUENCE</scope>
    <source>
        <strain evidence="9">R3-111a-1</strain>
    </source>
</reference>
<dbReference type="PANTHER" id="PTHR40621:SF11">
    <property type="entry name" value="TRANSCRIPTION FACTOR KAPC-RELATED"/>
    <property type="match status" value="1"/>
</dbReference>
<evidence type="ECO:0000256" key="1">
    <source>
        <dbReference type="ARBA" id="ARBA00004123"/>
    </source>
</evidence>
<dbReference type="RefSeq" id="XP_009224491.1">
    <property type="nucleotide sequence ID" value="XM_009226227.1"/>
</dbReference>
<protein>
    <recommendedName>
        <fullName evidence="12">BZIP domain-containing protein</fullName>
    </recommendedName>
</protein>
<feature type="compositionally biased region" description="Basic and acidic residues" evidence="8">
    <location>
        <begin position="220"/>
        <end position="233"/>
    </location>
</feature>
<dbReference type="STRING" id="644352.J3P4F0"/>
<reference evidence="11" key="1">
    <citation type="submission" date="2010-07" db="EMBL/GenBank/DDBJ databases">
        <title>The genome sequence of Gaeumannomyces graminis var. tritici strain R3-111a-1.</title>
        <authorList>
            <consortium name="The Broad Institute Genome Sequencing Platform"/>
            <person name="Ma L.-J."/>
            <person name="Dead R."/>
            <person name="Young S."/>
            <person name="Zeng Q."/>
            <person name="Koehrsen M."/>
            <person name="Alvarado L."/>
            <person name="Berlin A."/>
            <person name="Chapman S.B."/>
            <person name="Chen Z."/>
            <person name="Freedman E."/>
            <person name="Gellesch M."/>
            <person name="Goldberg J."/>
            <person name="Griggs A."/>
            <person name="Gujja S."/>
            <person name="Heilman E.R."/>
            <person name="Heiman D."/>
            <person name="Hepburn T."/>
            <person name="Howarth C."/>
            <person name="Jen D."/>
            <person name="Larson L."/>
            <person name="Mehta T."/>
            <person name="Neiman D."/>
            <person name="Pearson M."/>
            <person name="Roberts A."/>
            <person name="Saif S."/>
            <person name="Shea T."/>
            <person name="Shenoy N."/>
            <person name="Sisk P."/>
            <person name="Stolte C."/>
            <person name="Sykes S."/>
            <person name="Walk T."/>
            <person name="White J."/>
            <person name="Yandava C."/>
            <person name="Haas B."/>
            <person name="Nusbaum C."/>
            <person name="Birren B."/>
        </authorList>
    </citation>
    <scope>NUCLEOTIDE SEQUENCE [LARGE SCALE GENOMIC DNA]</scope>
    <source>
        <strain evidence="11">R3-111a-1</strain>
    </source>
</reference>
<name>J3P4F0_GAET3</name>
<feature type="compositionally biased region" description="Basic and acidic residues" evidence="8">
    <location>
        <begin position="47"/>
        <end position="58"/>
    </location>
</feature>
<evidence type="ECO:0000256" key="4">
    <source>
        <dbReference type="ARBA" id="ARBA00023125"/>
    </source>
</evidence>
<comment type="subcellular location">
    <subcellularLocation>
        <location evidence="1">Nucleus</location>
    </subcellularLocation>
</comment>
<evidence type="ECO:0000256" key="5">
    <source>
        <dbReference type="ARBA" id="ARBA00023163"/>
    </source>
</evidence>
<dbReference type="InterPro" id="IPR050936">
    <property type="entry name" value="AP-1-like"/>
</dbReference>
<evidence type="ECO:0000256" key="7">
    <source>
        <dbReference type="SAM" id="Coils"/>
    </source>
</evidence>
<feature type="coiled-coil region" evidence="7">
    <location>
        <begin position="80"/>
        <end position="110"/>
    </location>
</feature>
<dbReference type="CDD" id="cd14688">
    <property type="entry name" value="bZIP_YAP"/>
    <property type="match status" value="1"/>
</dbReference>
<dbReference type="Proteomes" id="UP000006039">
    <property type="component" value="Unassembled WGS sequence"/>
</dbReference>
<dbReference type="GO" id="GO:0001228">
    <property type="term" value="F:DNA-binding transcription activator activity, RNA polymerase II-specific"/>
    <property type="evidence" value="ECO:0007669"/>
    <property type="project" value="TreeGrafter"/>
</dbReference>